<dbReference type="PANTHER" id="PTHR11461">
    <property type="entry name" value="SERINE PROTEASE INHIBITOR, SERPIN"/>
    <property type="match status" value="1"/>
</dbReference>
<name>A0A2N9L8C6_9BACT</name>
<dbReference type="InterPro" id="IPR000215">
    <property type="entry name" value="Serpin_fam"/>
</dbReference>
<dbReference type="Gene3D" id="2.30.39.10">
    <property type="entry name" value="Alpha-1-antitrypsin, domain 1"/>
    <property type="match status" value="1"/>
</dbReference>
<comment type="similarity">
    <text evidence="1">Belongs to the serpin family.</text>
</comment>
<dbReference type="AlphaFoldDB" id="A0A2N9L8C6"/>
<proteinExistence type="inferred from homology"/>
<dbReference type="InterPro" id="IPR023795">
    <property type="entry name" value="Serpin_CS"/>
</dbReference>
<dbReference type="Gene3D" id="3.30.497.10">
    <property type="entry name" value="Antithrombin, subunit I, domain 2"/>
    <property type="match status" value="1"/>
</dbReference>
<dbReference type="GO" id="GO:0005615">
    <property type="term" value="C:extracellular space"/>
    <property type="evidence" value="ECO:0007669"/>
    <property type="project" value="InterPro"/>
</dbReference>
<dbReference type="PROSITE" id="PS00284">
    <property type="entry name" value="SERPIN"/>
    <property type="match status" value="1"/>
</dbReference>
<gene>
    <name evidence="3" type="ORF">SBA5_240074</name>
</gene>
<dbReference type="InterPro" id="IPR042185">
    <property type="entry name" value="Serpin_sf_2"/>
</dbReference>
<dbReference type="Pfam" id="PF00079">
    <property type="entry name" value="Serpin"/>
    <property type="match status" value="1"/>
</dbReference>
<protein>
    <submittedName>
        <fullName evidence="3">Proteinase inhibitor I4 serpin</fullName>
    </submittedName>
</protein>
<dbReference type="CDD" id="cd19590">
    <property type="entry name" value="serpin_thermopin-like"/>
    <property type="match status" value="1"/>
</dbReference>
<dbReference type="GO" id="GO:0004867">
    <property type="term" value="F:serine-type endopeptidase inhibitor activity"/>
    <property type="evidence" value="ECO:0007669"/>
    <property type="project" value="InterPro"/>
</dbReference>
<dbReference type="SMART" id="SM00093">
    <property type="entry name" value="SERPIN"/>
    <property type="match status" value="1"/>
</dbReference>
<feature type="domain" description="Serpin" evidence="2">
    <location>
        <begin position="1"/>
        <end position="338"/>
    </location>
</feature>
<organism evidence="3 4">
    <name type="scientific">Candidatus Sulfuritelmatomonas gaucii</name>
    <dbReference type="NCBI Taxonomy" id="2043161"/>
    <lineage>
        <taxon>Bacteria</taxon>
        <taxon>Pseudomonadati</taxon>
        <taxon>Acidobacteriota</taxon>
        <taxon>Terriglobia</taxon>
        <taxon>Terriglobales</taxon>
        <taxon>Acidobacteriaceae</taxon>
        <taxon>Candidatus Sulfuritelmatomonas</taxon>
    </lineage>
</organism>
<evidence type="ECO:0000259" key="2">
    <source>
        <dbReference type="SMART" id="SM00093"/>
    </source>
</evidence>
<dbReference type="EMBL" id="OKRB01000080">
    <property type="protein sequence ID" value="SPE19491.1"/>
    <property type="molecule type" value="Genomic_DNA"/>
</dbReference>
<evidence type="ECO:0000313" key="3">
    <source>
        <dbReference type="EMBL" id="SPE19491.1"/>
    </source>
</evidence>
<dbReference type="SUPFAM" id="SSF56574">
    <property type="entry name" value="Serpins"/>
    <property type="match status" value="1"/>
</dbReference>
<reference evidence="4" key="1">
    <citation type="submission" date="2018-02" db="EMBL/GenBank/DDBJ databases">
        <authorList>
            <person name="Hausmann B."/>
        </authorList>
    </citation>
    <scope>NUCLEOTIDE SEQUENCE [LARGE SCALE GENOMIC DNA]</scope>
    <source>
        <strain evidence="4">Peat soil MAG SbA5</strain>
    </source>
</reference>
<evidence type="ECO:0000313" key="4">
    <source>
        <dbReference type="Proteomes" id="UP000239735"/>
    </source>
</evidence>
<dbReference type="InterPro" id="IPR042178">
    <property type="entry name" value="Serpin_sf_1"/>
</dbReference>
<accession>A0A2N9L8C6</accession>
<dbReference type="InterPro" id="IPR036186">
    <property type="entry name" value="Serpin_sf"/>
</dbReference>
<evidence type="ECO:0000256" key="1">
    <source>
        <dbReference type="RuleBase" id="RU000411"/>
    </source>
</evidence>
<sequence length="340" mass="37171">MAYAGARGQTAAEMQHVLHFTLPPAQLHPAMGALLTSMNAQHNGYQLRVADALWAQQDASFLPSYLKLVQSDYAAGFHRVNFKASPDTVSNTINHWVEQQTNNKIQNLIGHGVLTPATRLVLTNAIYFKGDWLNPFEKASTQNEEFHTSASQFVMVSLMHRTGSYRYYDGGTFQALELPYSGDELSMDVLLPKANNGLPALEQSFTASAAGDWLQKLEPVDKVILTFPRFTMTQQFELSSALSAMGMPQAFGGAANFSGMTGKPDFTISAAIHKAFIDVNEQGTEAAAATSIIMRATAARVPFPEPPPVVFRADHPFLFLIRDAKSGAILFLGRVTDPTK</sequence>
<dbReference type="PANTHER" id="PTHR11461:SF211">
    <property type="entry name" value="GH10112P-RELATED"/>
    <property type="match status" value="1"/>
</dbReference>
<dbReference type="InterPro" id="IPR023796">
    <property type="entry name" value="Serpin_dom"/>
</dbReference>
<dbReference type="Proteomes" id="UP000239735">
    <property type="component" value="Unassembled WGS sequence"/>
</dbReference>